<sequence length="176" mass="18643">MLVLLLSNQTRDLQLSDMECLGDTACCLSRAQTSSGRERPDFPLSRQVTIGGFIDPRKQSLRFIRDMPVMNAASGSGEAAVNRSPNAGSDRCAEGAAPSCFAHHTAQLSPQGGLLAGSCQKFLAITSRCPSVQLLKTADGAVGCSCARPVALQTWFAISCAYASSSIYTQCSQYLV</sequence>
<dbReference type="OrthoDB" id="10503930at2759"/>
<proteinExistence type="predicted"/>
<name>A0A2P4T0H1_BAMTH</name>
<evidence type="ECO:0000313" key="1">
    <source>
        <dbReference type="EMBL" id="POI29840.1"/>
    </source>
</evidence>
<comment type="caution">
    <text evidence="1">The sequence shown here is derived from an EMBL/GenBank/DDBJ whole genome shotgun (WGS) entry which is preliminary data.</text>
</comment>
<reference evidence="1 2" key="1">
    <citation type="submission" date="2018-01" db="EMBL/GenBank/DDBJ databases">
        <title>Comparison of the Chinese Bamboo Partridge and Red Junglefowl genome sequences highlights the importance of demography in genome evolution.</title>
        <authorList>
            <person name="Tiley G.P."/>
            <person name="Kimball R.T."/>
            <person name="Braun E.L."/>
            <person name="Burleigh J.G."/>
        </authorList>
    </citation>
    <scope>NUCLEOTIDE SEQUENCE [LARGE SCALE GENOMIC DNA]</scope>
    <source>
        <strain evidence="1">RTK389</strain>
        <tissue evidence="1">Blood</tissue>
    </source>
</reference>
<evidence type="ECO:0000313" key="2">
    <source>
        <dbReference type="Proteomes" id="UP000237246"/>
    </source>
</evidence>
<organism evidence="1 2">
    <name type="scientific">Bambusicola thoracicus</name>
    <name type="common">Chinese bamboo-partridge</name>
    <name type="synonym">Perdix thoracica</name>
    <dbReference type="NCBI Taxonomy" id="9083"/>
    <lineage>
        <taxon>Eukaryota</taxon>
        <taxon>Metazoa</taxon>
        <taxon>Chordata</taxon>
        <taxon>Craniata</taxon>
        <taxon>Vertebrata</taxon>
        <taxon>Euteleostomi</taxon>
        <taxon>Archelosauria</taxon>
        <taxon>Archosauria</taxon>
        <taxon>Dinosauria</taxon>
        <taxon>Saurischia</taxon>
        <taxon>Theropoda</taxon>
        <taxon>Coelurosauria</taxon>
        <taxon>Aves</taxon>
        <taxon>Neognathae</taxon>
        <taxon>Galloanserae</taxon>
        <taxon>Galliformes</taxon>
        <taxon>Phasianidae</taxon>
        <taxon>Perdicinae</taxon>
        <taxon>Bambusicola</taxon>
    </lineage>
</organism>
<dbReference type="EMBL" id="PPHD01013879">
    <property type="protein sequence ID" value="POI29840.1"/>
    <property type="molecule type" value="Genomic_DNA"/>
</dbReference>
<dbReference type="AlphaFoldDB" id="A0A2P4T0H1"/>
<protein>
    <submittedName>
        <fullName evidence="1">Uncharacterized protein</fullName>
    </submittedName>
</protein>
<dbReference type="Proteomes" id="UP000237246">
    <property type="component" value="Unassembled WGS sequence"/>
</dbReference>
<keyword evidence="2" id="KW-1185">Reference proteome</keyword>
<accession>A0A2P4T0H1</accession>
<gene>
    <name evidence="1" type="ORF">CIB84_006410</name>
</gene>